<name>A0A3L6RW31_PANMI</name>
<sequence length="93" mass="9979">MLAGTVYRGMFEERIKKAEEADGKVVLFIEEMHACSSGPSWQQGRCQHAGASLGPRLVATSAALVAGATTFTNIISVHGEMDRRVRAAVTECI</sequence>
<keyword evidence="1" id="KW-0645">Protease</keyword>
<keyword evidence="2" id="KW-1185">Reference proteome</keyword>
<dbReference type="InterPro" id="IPR027417">
    <property type="entry name" value="P-loop_NTPase"/>
</dbReference>
<dbReference type="GO" id="GO:0008233">
    <property type="term" value="F:peptidase activity"/>
    <property type="evidence" value="ECO:0007669"/>
    <property type="project" value="UniProtKB-KW"/>
</dbReference>
<dbReference type="Proteomes" id="UP000275267">
    <property type="component" value="Unassembled WGS sequence"/>
</dbReference>
<dbReference type="Gene3D" id="3.40.50.300">
    <property type="entry name" value="P-loop containing nucleotide triphosphate hydrolases"/>
    <property type="match status" value="1"/>
</dbReference>
<gene>
    <name evidence="1" type="ORF">C2845_PM11G07020</name>
</gene>
<dbReference type="GO" id="GO:0006508">
    <property type="term" value="P:proteolysis"/>
    <property type="evidence" value="ECO:0007669"/>
    <property type="project" value="UniProtKB-KW"/>
</dbReference>
<comment type="caution">
    <text evidence="1">The sequence shown here is derived from an EMBL/GenBank/DDBJ whole genome shotgun (WGS) entry which is preliminary data.</text>
</comment>
<keyword evidence="1" id="KW-0067">ATP-binding</keyword>
<organism evidence="1 2">
    <name type="scientific">Panicum miliaceum</name>
    <name type="common">Proso millet</name>
    <name type="synonym">Broomcorn millet</name>
    <dbReference type="NCBI Taxonomy" id="4540"/>
    <lineage>
        <taxon>Eukaryota</taxon>
        <taxon>Viridiplantae</taxon>
        <taxon>Streptophyta</taxon>
        <taxon>Embryophyta</taxon>
        <taxon>Tracheophyta</taxon>
        <taxon>Spermatophyta</taxon>
        <taxon>Magnoliopsida</taxon>
        <taxon>Liliopsida</taxon>
        <taxon>Poales</taxon>
        <taxon>Poaceae</taxon>
        <taxon>PACMAD clade</taxon>
        <taxon>Panicoideae</taxon>
        <taxon>Panicodae</taxon>
        <taxon>Paniceae</taxon>
        <taxon>Panicinae</taxon>
        <taxon>Panicum</taxon>
        <taxon>Panicum sect. Panicum</taxon>
    </lineage>
</organism>
<evidence type="ECO:0000313" key="2">
    <source>
        <dbReference type="Proteomes" id="UP000275267"/>
    </source>
</evidence>
<reference evidence="2" key="1">
    <citation type="journal article" date="2019" name="Nat. Commun.">
        <title>The genome of broomcorn millet.</title>
        <authorList>
            <person name="Zou C."/>
            <person name="Miki D."/>
            <person name="Li D."/>
            <person name="Tang Q."/>
            <person name="Xiao L."/>
            <person name="Rajput S."/>
            <person name="Deng P."/>
            <person name="Jia W."/>
            <person name="Huang R."/>
            <person name="Zhang M."/>
            <person name="Sun Y."/>
            <person name="Hu J."/>
            <person name="Fu X."/>
            <person name="Schnable P.S."/>
            <person name="Li F."/>
            <person name="Zhang H."/>
            <person name="Feng B."/>
            <person name="Zhu X."/>
            <person name="Liu R."/>
            <person name="Schnable J.C."/>
            <person name="Zhu J.-K."/>
            <person name="Zhang H."/>
        </authorList>
    </citation>
    <scope>NUCLEOTIDE SEQUENCE [LARGE SCALE GENOMIC DNA]</scope>
</reference>
<dbReference type="GO" id="GO:0005524">
    <property type="term" value="F:ATP binding"/>
    <property type="evidence" value="ECO:0007669"/>
    <property type="project" value="UniProtKB-KW"/>
</dbReference>
<keyword evidence="1" id="KW-0378">Hydrolase</keyword>
<dbReference type="OrthoDB" id="47330at2759"/>
<keyword evidence="1" id="KW-0547">Nucleotide-binding</keyword>
<accession>A0A3L6RW31</accession>
<evidence type="ECO:0000313" key="1">
    <source>
        <dbReference type="EMBL" id="RLN09976.1"/>
    </source>
</evidence>
<dbReference type="EMBL" id="PQIB02000007">
    <property type="protein sequence ID" value="RLN09976.1"/>
    <property type="molecule type" value="Genomic_DNA"/>
</dbReference>
<dbReference type="AlphaFoldDB" id="A0A3L6RW31"/>
<proteinExistence type="predicted"/>
<protein>
    <submittedName>
        <fullName evidence="1">ATP-dependent Clp protease ATP-binding subunit ClpC</fullName>
    </submittedName>
</protein>